<dbReference type="AlphaFoldDB" id="A0A914E0C1"/>
<proteinExistence type="predicted"/>
<evidence type="ECO:0000313" key="2">
    <source>
        <dbReference type="WBParaSite" id="ACRNAN_scaffold4866.g12545.t1"/>
    </source>
</evidence>
<reference evidence="2" key="1">
    <citation type="submission" date="2022-11" db="UniProtKB">
        <authorList>
            <consortium name="WormBaseParasite"/>
        </authorList>
    </citation>
    <scope>IDENTIFICATION</scope>
</reference>
<keyword evidence="1" id="KW-1185">Reference proteome</keyword>
<organism evidence="1 2">
    <name type="scientific">Acrobeloides nanus</name>
    <dbReference type="NCBI Taxonomy" id="290746"/>
    <lineage>
        <taxon>Eukaryota</taxon>
        <taxon>Metazoa</taxon>
        <taxon>Ecdysozoa</taxon>
        <taxon>Nematoda</taxon>
        <taxon>Chromadorea</taxon>
        <taxon>Rhabditida</taxon>
        <taxon>Tylenchina</taxon>
        <taxon>Cephalobomorpha</taxon>
        <taxon>Cephaloboidea</taxon>
        <taxon>Cephalobidae</taxon>
        <taxon>Acrobeloides</taxon>
    </lineage>
</organism>
<protein>
    <submittedName>
        <fullName evidence="2">EGF-like domain-containing protein</fullName>
    </submittedName>
</protein>
<dbReference type="WBParaSite" id="ACRNAN_scaffold4866.g12545.t1">
    <property type="protein sequence ID" value="ACRNAN_scaffold4866.g12545.t1"/>
    <property type="gene ID" value="ACRNAN_scaffold4866.g12545"/>
</dbReference>
<dbReference type="Proteomes" id="UP000887540">
    <property type="component" value="Unplaced"/>
</dbReference>
<accession>A0A914E0C1</accession>
<sequence>MLSTGSNFTIHCLGILSTIVIKNEVYIRCTDEVLIDNQTIPISTKYTTTTTEIPSTSGINHLRACGPNILVGEQCGDDPNYRCKRGPFFATCKCTNGYFQMKDEPTKCYCPRGMVDSNGKCSCATGYVNVLQHDHHRDFRNKRLMANAFNLRRVAPGVTNLNAMTKLVKQMLLTAFLFVIAFYR</sequence>
<name>A0A914E0C1_9BILA</name>
<evidence type="ECO:0000313" key="1">
    <source>
        <dbReference type="Proteomes" id="UP000887540"/>
    </source>
</evidence>